<feature type="compositionally biased region" description="Basic residues" evidence="1">
    <location>
        <begin position="1"/>
        <end position="11"/>
    </location>
</feature>
<evidence type="ECO:0000313" key="2">
    <source>
        <dbReference type="EMBL" id="VZO40659.1"/>
    </source>
</evidence>
<dbReference type="RefSeq" id="WP_156743887.1">
    <property type="nucleotide sequence ID" value="NZ_CACRYJ010000071.1"/>
</dbReference>
<gene>
    <name evidence="2" type="ORF">HALOF300_05367</name>
</gene>
<dbReference type="Proteomes" id="UP000419743">
    <property type="component" value="Unassembled WGS sequence"/>
</dbReference>
<feature type="compositionally biased region" description="Polar residues" evidence="1">
    <location>
        <begin position="56"/>
        <end position="66"/>
    </location>
</feature>
<reference evidence="2 3" key="1">
    <citation type="submission" date="2019-11" db="EMBL/GenBank/DDBJ databases">
        <authorList>
            <person name="Criscuolo A."/>
        </authorList>
    </citation>
    <scope>NUCLEOTIDE SEQUENCE [LARGE SCALE GENOMIC DNA]</scope>
    <source>
        <strain evidence="2">CIP111667</strain>
    </source>
</reference>
<organism evidence="2 3">
    <name type="scientific">Occultella aeris</name>
    <dbReference type="NCBI Taxonomy" id="2761496"/>
    <lineage>
        <taxon>Bacteria</taxon>
        <taxon>Bacillati</taxon>
        <taxon>Actinomycetota</taxon>
        <taxon>Actinomycetes</taxon>
        <taxon>Micrococcales</taxon>
        <taxon>Ruaniaceae</taxon>
        <taxon>Occultella</taxon>
    </lineage>
</organism>
<evidence type="ECO:0000313" key="3">
    <source>
        <dbReference type="Proteomes" id="UP000419743"/>
    </source>
</evidence>
<feature type="region of interest" description="Disordered" evidence="1">
    <location>
        <begin position="1"/>
        <end position="144"/>
    </location>
</feature>
<dbReference type="EMBL" id="CACRYJ010000071">
    <property type="protein sequence ID" value="VZO40659.1"/>
    <property type="molecule type" value="Genomic_DNA"/>
</dbReference>
<feature type="compositionally biased region" description="Basic and acidic residues" evidence="1">
    <location>
        <begin position="42"/>
        <end position="54"/>
    </location>
</feature>
<comment type="caution">
    <text evidence="2">The sequence shown here is derived from an EMBL/GenBank/DDBJ whole genome shotgun (WGS) entry which is preliminary data.</text>
</comment>
<proteinExistence type="predicted"/>
<keyword evidence="3" id="KW-1185">Reference proteome</keyword>
<accession>A0A7M4DT65</accession>
<evidence type="ECO:0000256" key="1">
    <source>
        <dbReference type="SAM" id="MobiDB-lite"/>
    </source>
</evidence>
<sequence>MTDRDHRHRADGRRDGPAEATDGEVGTAYPASPPPSGVQPAEHSDEPAPEREVRTASGSSPWTDYATSPYPVNPEADAPDHTLADPAYRPPDYAREPTPAHGVDAHYPPSPAPGSSWYSSRTEPAATEPPEPAAEPEANGPPRR</sequence>
<protein>
    <submittedName>
        <fullName evidence="2">Uncharacterized protein</fullName>
    </submittedName>
</protein>
<name>A0A7M4DT65_9MICO</name>
<dbReference type="AlphaFoldDB" id="A0A7M4DT65"/>